<dbReference type="Gene3D" id="1.20.1720.10">
    <property type="entry name" value="Multidrug resistance protein D"/>
    <property type="match status" value="1"/>
</dbReference>
<dbReference type="GO" id="GO:0022857">
    <property type="term" value="F:transmembrane transporter activity"/>
    <property type="evidence" value="ECO:0007669"/>
    <property type="project" value="InterPro"/>
</dbReference>
<dbReference type="RefSeq" id="WP_066669656.1">
    <property type="nucleotide sequence ID" value="NZ_LYVF01000175.1"/>
</dbReference>
<dbReference type="EMBL" id="LYVF01000175">
    <property type="protein sequence ID" value="OAT80699.1"/>
    <property type="molecule type" value="Genomic_DNA"/>
</dbReference>
<dbReference type="NCBIfam" id="TIGR00711">
    <property type="entry name" value="efflux_EmrB"/>
    <property type="match status" value="1"/>
</dbReference>
<feature type="compositionally biased region" description="Low complexity" evidence="8">
    <location>
        <begin position="517"/>
        <end position="540"/>
    </location>
</feature>
<evidence type="ECO:0000256" key="4">
    <source>
        <dbReference type="ARBA" id="ARBA00022475"/>
    </source>
</evidence>
<feature type="transmembrane region" description="Helical" evidence="9">
    <location>
        <begin position="304"/>
        <end position="326"/>
    </location>
</feature>
<evidence type="ECO:0000256" key="6">
    <source>
        <dbReference type="ARBA" id="ARBA00022989"/>
    </source>
</evidence>
<evidence type="ECO:0000256" key="9">
    <source>
        <dbReference type="SAM" id="Phobius"/>
    </source>
</evidence>
<dbReference type="OrthoDB" id="102502at2"/>
<feature type="transmembrane region" description="Helical" evidence="9">
    <location>
        <begin position="81"/>
        <end position="100"/>
    </location>
</feature>
<evidence type="ECO:0000313" key="12">
    <source>
        <dbReference type="Proteomes" id="UP000078532"/>
    </source>
</evidence>
<dbReference type="STRING" id="1838280.A6M21_13305"/>
<feature type="transmembrane region" description="Helical" evidence="9">
    <location>
        <begin position="231"/>
        <end position="249"/>
    </location>
</feature>
<dbReference type="SUPFAM" id="SSF103473">
    <property type="entry name" value="MFS general substrate transporter"/>
    <property type="match status" value="2"/>
</dbReference>
<dbReference type="CDD" id="cd17503">
    <property type="entry name" value="MFS_LmrB_MDR_like"/>
    <property type="match status" value="1"/>
</dbReference>
<feature type="transmembrane region" description="Helical" evidence="9">
    <location>
        <begin position="202"/>
        <end position="219"/>
    </location>
</feature>
<feature type="transmembrane region" description="Helical" evidence="9">
    <location>
        <begin position="481"/>
        <end position="499"/>
    </location>
</feature>
<dbReference type="Gene3D" id="1.20.1250.20">
    <property type="entry name" value="MFS general substrate transporter like domains"/>
    <property type="match status" value="1"/>
</dbReference>
<dbReference type="Pfam" id="PF07690">
    <property type="entry name" value="MFS_1"/>
    <property type="match status" value="1"/>
</dbReference>
<evidence type="ECO:0000256" key="1">
    <source>
        <dbReference type="ARBA" id="ARBA00004651"/>
    </source>
</evidence>
<feature type="transmembrane region" description="Helical" evidence="9">
    <location>
        <begin position="270"/>
        <end position="292"/>
    </location>
</feature>
<feature type="transmembrane region" description="Helical" evidence="9">
    <location>
        <begin position="140"/>
        <end position="162"/>
    </location>
</feature>
<feature type="transmembrane region" description="Helical" evidence="9">
    <location>
        <begin position="106"/>
        <end position="128"/>
    </location>
</feature>
<evidence type="ECO:0000256" key="2">
    <source>
        <dbReference type="ARBA" id="ARBA00008537"/>
    </source>
</evidence>
<dbReference type="InterPro" id="IPR011701">
    <property type="entry name" value="MFS"/>
</dbReference>
<dbReference type="Proteomes" id="UP000078532">
    <property type="component" value="Unassembled WGS sequence"/>
</dbReference>
<feature type="region of interest" description="Disordered" evidence="8">
    <location>
        <begin position="504"/>
        <end position="540"/>
    </location>
</feature>
<feature type="transmembrane region" description="Helical" evidence="9">
    <location>
        <begin position="331"/>
        <end position="349"/>
    </location>
</feature>
<feature type="transmembrane region" description="Helical" evidence="9">
    <location>
        <begin position="168"/>
        <end position="190"/>
    </location>
</feature>
<name>A0A1B7LCR2_9FIRM</name>
<comment type="caution">
    <text evidence="11">The sequence shown here is derived from an EMBL/GenBank/DDBJ whole genome shotgun (WGS) entry which is preliminary data.</text>
</comment>
<organism evidence="11 12">
    <name type="scientific">Desulfotomaculum copahuensis</name>
    <dbReference type="NCBI Taxonomy" id="1838280"/>
    <lineage>
        <taxon>Bacteria</taxon>
        <taxon>Bacillati</taxon>
        <taxon>Bacillota</taxon>
        <taxon>Clostridia</taxon>
        <taxon>Eubacteriales</taxon>
        <taxon>Desulfotomaculaceae</taxon>
        <taxon>Desulfotomaculum</taxon>
    </lineage>
</organism>
<accession>A0A1B7LCR2</accession>
<keyword evidence="3" id="KW-0813">Transport</keyword>
<dbReference type="PANTHER" id="PTHR42718:SF9">
    <property type="entry name" value="MAJOR FACILITATOR SUPERFAMILY MULTIDRUG TRANSPORTER MFSC"/>
    <property type="match status" value="1"/>
</dbReference>
<protein>
    <submittedName>
        <fullName evidence="11">MFS transporter</fullName>
    </submittedName>
</protein>
<dbReference type="InterPro" id="IPR020846">
    <property type="entry name" value="MFS_dom"/>
</dbReference>
<feature type="domain" description="Major facilitator superfamily (MFS) profile" evidence="10">
    <location>
        <begin position="15"/>
        <end position="504"/>
    </location>
</feature>
<dbReference type="PRINTS" id="PR01036">
    <property type="entry name" value="TCRTETB"/>
</dbReference>
<keyword evidence="7 9" id="KW-0472">Membrane</keyword>
<comment type="subcellular location">
    <subcellularLocation>
        <location evidence="1">Cell membrane</location>
        <topology evidence="1">Multi-pass membrane protein</topology>
    </subcellularLocation>
</comment>
<keyword evidence="12" id="KW-1185">Reference proteome</keyword>
<feature type="transmembrane region" description="Helical" evidence="9">
    <location>
        <begin position="361"/>
        <end position="380"/>
    </location>
</feature>
<evidence type="ECO:0000256" key="7">
    <source>
        <dbReference type="ARBA" id="ARBA00023136"/>
    </source>
</evidence>
<dbReference type="InterPro" id="IPR004638">
    <property type="entry name" value="EmrB-like"/>
</dbReference>
<evidence type="ECO:0000313" key="11">
    <source>
        <dbReference type="EMBL" id="OAT80699.1"/>
    </source>
</evidence>
<keyword evidence="5 9" id="KW-0812">Transmembrane</keyword>
<reference evidence="11 12" key="1">
    <citation type="submission" date="2016-04" db="EMBL/GenBank/DDBJ databases">
        <authorList>
            <person name="Evans L.H."/>
            <person name="Alamgir A."/>
            <person name="Owens N."/>
            <person name="Weber N.D."/>
            <person name="Virtaneva K."/>
            <person name="Barbian K."/>
            <person name="Babar A."/>
            <person name="Rosenke K."/>
        </authorList>
    </citation>
    <scope>NUCLEOTIDE SEQUENCE [LARGE SCALE GENOMIC DNA]</scope>
    <source>
        <strain evidence="11 12">LMa1</strain>
    </source>
</reference>
<feature type="transmembrane region" description="Helical" evidence="9">
    <location>
        <begin position="51"/>
        <end position="72"/>
    </location>
</feature>
<dbReference type="PANTHER" id="PTHR42718">
    <property type="entry name" value="MAJOR FACILITATOR SUPERFAMILY MULTIDRUG TRANSPORTER MFSC"/>
    <property type="match status" value="1"/>
</dbReference>
<evidence type="ECO:0000256" key="3">
    <source>
        <dbReference type="ARBA" id="ARBA00022448"/>
    </source>
</evidence>
<dbReference type="InterPro" id="IPR036259">
    <property type="entry name" value="MFS_trans_sf"/>
</dbReference>
<gene>
    <name evidence="11" type="ORF">A6M21_13305</name>
</gene>
<proteinExistence type="inferred from homology"/>
<feature type="transmembrane region" description="Helical" evidence="9">
    <location>
        <begin position="12"/>
        <end position="31"/>
    </location>
</feature>
<keyword evidence="6 9" id="KW-1133">Transmembrane helix</keyword>
<evidence type="ECO:0000256" key="5">
    <source>
        <dbReference type="ARBA" id="ARBA00022692"/>
    </source>
</evidence>
<keyword evidence="4" id="KW-1003">Cell membrane</keyword>
<dbReference type="AlphaFoldDB" id="A0A1B7LCR2"/>
<comment type="similarity">
    <text evidence="2">Belongs to the major facilitator superfamily. EmrB family.</text>
</comment>
<evidence type="ECO:0000256" key="8">
    <source>
        <dbReference type="SAM" id="MobiDB-lite"/>
    </source>
</evidence>
<evidence type="ECO:0000259" key="10">
    <source>
        <dbReference type="PROSITE" id="PS50850"/>
    </source>
</evidence>
<dbReference type="GO" id="GO:0005886">
    <property type="term" value="C:plasma membrane"/>
    <property type="evidence" value="ECO:0007669"/>
    <property type="project" value="UniProtKB-SubCell"/>
</dbReference>
<dbReference type="PROSITE" id="PS50850">
    <property type="entry name" value="MFS"/>
    <property type="match status" value="1"/>
</dbReference>
<sequence>MQTDAHQENASFWVPLFVVVLGAFAAILNNSSVNVAIPKMMSIFGANTDEIQWVLTAYMLTSGVVIPVTGFLGDYLGSRRLYIIALGVFTAGSFLCSISLGLNTMIAARVVQGIGGGVIMPVSMAIIYKIVPRQKIGMALGVWGVSAVAAPAVGPTLGGYVIDHLSWRFLFTMNIPVGVLGLILALLLLPGGDRQPDRKPDFWGFALSTGGCFALLLALSEAHKDGWGSQFIVTLLATGFAALILFVLVELNIEQPMLELRTLKNPVFSLSILAASLNTMGLFGGVFLMPLFTQNLMGLTPMQTGLLLMPSAIATALTMPVAGFLFDRLGAVVPGVVGLSIAALGTWELHNLSLATSYRHIQMIMVVRALGIGLAMMPITTAGMNTVSRALVGQASALSNVCRQIAASFGIALLTSILQQRQYFHSVRLAEAVTFSSPLAHGVLQEIALLLGGGFPGNQRALTVIYGLTQREAFVRAIDDTFMVAAVFVAVAVPMVMFLHSSHKARREPPRPPGPPKAADVPAGVSGPSLPAGAGSGARL</sequence>